<evidence type="ECO:0008006" key="3">
    <source>
        <dbReference type="Google" id="ProtNLM"/>
    </source>
</evidence>
<dbReference type="GeneID" id="31004875"/>
<dbReference type="InterPro" id="IPR032675">
    <property type="entry name" value="LRR_dom_sf"/>
</dbReference>
<evidence type="ECO:0000313" key="2">
    <source>
        <dbReference type="Proteomes" id="UP000214365"/>
    </source>
</evidence>
<proteinExistence type="predicted"/>
<comment type="caution">
    <text evidence="1">The sequence shown here is derived from an EMBL/GenBank/DDBJ whole genome shotgun (WGS) entry which is preliminary data.</text>
</comment>
<dbReference type="SUPFAM" id="SSF81383">
    <property type="entry name" value="F-box domain"/>
    <property type="match status" value="1"/>
</dbReference>
<dbReference type="SUPFAM" id="SSF52047">
    <property type="entry name" value="RNI-like"/>
    <property type="match status" value="1"/>
</dbReference>
<dbReference type="OrthoDB" id="5425556at2759"/>
<sequence length="395" mass="44453">MSNQFDKLPLELIFVILSYVPIPSLLSFGATSKSNHLYHALCMRRLHLAIFPKQLHAIAAFLDASLERSAKEPTPFKQDMMLESHKVRIALPQGMTTSRSSQTIANYSPFPTRYRKKKLYQEAAPTEERLPYSVSSDNTIRAQNKTFAQILSRYGQSLEDLEFLAYNLNDEGAMALGTHCGGKLRHLGLRFEHPYIRDISLSQKYWNLPAPGSPVWNDLIGIGPLQRGQRITNLESLVLERAGITPWQLCMLVKRNKRLSVLKLRTCAAIQPAFVNWLGGIPTPGDEDEELREHDDEPVPGASLVVLWIENCVGIRTTAKSTNDQGVANIDAGLGWLQNLKALQSLSLRECQNIDATVVQEANRLLWHIPEVYLPRPIRPQSEVDPVIEVDTIDD</sequence>
<gene>
    <name evidence="1" type="ORF">UA08_05119</name>
</gene>
<dbReference type="RefSeq" id="XP_020119574.1">
    <property type="nucleotide sequence ID" value="XM_020267406.1"/>
</dbReference>
<accession>A0A225AJC0</accession>
<dbReference type="AlphaFoldDB" id="A0A225AJC0"/>
<keyword evidence="2" id="KW-1185">Reference proteome</keyword>
<dbReference type="Proteomes" id="UP000214365">
    <property type="component" value="Unassembled WGS sequence"/>
</dbReference>
<dbReference type="EMBL" id="LFMY01000007">
    <property type="protein sequence ID" value="OKL59453.1"/>
    <property type="molecule type" value="Genomic_DNA"/>
</dbReference>
<name>A0A225AJC0_TALAT</name>
<protein>
    <recommendedName>
        <fullName evidence="3">F-box domain-containing protein</fullName>
    </recommendedName>
</protein>
<evidence type="ECO:0000313" key="1">
    <source>
        <dbReference type="EMBL" id="OKL59453.1"/>
    </source>
</evidence>
<reference evidence="1 2" key="1">
    <citation type="submission" date="2015-06" db="EMBL/GenBank/DDBJ databases">
        <title>Talaromyces atroroseus IBT 11181 draft genome.</title>
        <authorList>
            <person name="Rasmussen K.B."/>
            <person name="Rasmussen S."/>
            <person name="Petersen B."/>
            <person name="Sicheritz-Ponten T."/>
            <person name="Mortensen U.H."/>
            <person name="Thrane U."/>
        </authorList>
    </citation>
    <scope>NUCLEOTIDE SEQUENCE [LARGE SCALE GENOMIC DNA]</scope>
    <source>
        <strain evidence="1 2">IBT 11181</strain>
    </source>
</reference>
<organism evidence="1 2">
    <name type="scientific">Talaromyces atroroseus</name>
    <dbReference type="NCBI Taxonomy" id="1441469"/>
    <lineage>
        <taxon>Eukaryota</taxon>
        <taxon>Fungi</taxon>
        <taxon>Dikarya</taxon>
        <taxon>Ascomycota</taxon>
        <taxon>Pezizomycotina</taxon>
        <taxon>Eurotiomycetes</taxon>
        <taxon>Eurotiomycetidae</taxon>
        <taxon>Eurotiales</taxon>
        <taxon>Trichocomaceae</taxon>
        <taxon>Talaromyces</taxon>
        <taxon>Talaromyces sect. Trachyspermi</taxon>
    </lineage>
</organism>
<dbReference type="Gene3D" id="3.80.10.10">
    <property type="entry name" value="Ribonuclease Inhibitor"/>
    <property type="match status" value="1"/>
</dbReference>
<dbReference type="InterPro" id="IPR036047">
    <property type="entry name" value="F-box-like_dom_sf"/>
</dbReference>